<dbReference type="InterPro" id="IPR040807">
    <property type="entry name" value="DUF5522"/>
</dbReference>
<feature type="compositionally biased region" description="Polar residues" evidence="1">
    <location>
        <begin position="55"/>
        <end position="68"/>
    </location>
</feature>
<comment type="caution">
    <text evidence="2">The sequence shown here is derived from an EMBL/GenBank/DDBJ whole genome shotgun (WGS) entry which is preliminary data.</text>
</comment>
<feature type="compositionally biased region" description="Basic and acidic residues" evidence="1">
    <location>
        <begin position="70"/>
        <end position="87"/>
    </location>
</feature>
<reference evidence="2 3" key="1">
    <citation type="submission" date="2024-09" db="EMBL/GenBank/DDBJ databases">
        <title>A chromosome-level genome assembly of Gray's grenadier anchovy, Coilia grayii.</title>
        <authorList>
            <person name="Fu Z."/>
        </authorList>
    </citation>
    <scope>NUCLEOTIDE SEQUENCE [LARGE SCALE GENOMIC DNA]</scope>
    <source>
        <strain evidence="2">G4</strain>
        <tissue evidence="2">Muscle</tissue>
    </source>
</reference>
<proteinExistence type="predicted"/>
<feature type="region of interest" description="Disordered" evidence="1">
    <location>
        <begin position="55"/>
        <end position="93"/>
    </location>
</feature>
<dbReference type="Proteomes" id="UP001591681">
    <property type="component" value="Unassembled WGS sequence"/>
</dbReference>
<dbReference type="PANTHER" id="PTHR21037">
    <property type="entry name" value="39S RIBOSOMAL PROTEIN L14, MITOCHONDRIAL"/>
    <property type="match status" value="1"/>
</dbReference>
<evidence type="ECO:0000313" key="2">
    <source>
        <dbReference type="EMBL" id="KAL2076664.1"/>
    </source>
</evidence>
<name>A0ABD1INT5_9TELE</name>
<gene>
    <name evidence="2" type="ORF">ACEWY4_027740</name>
</gene>
<dbReference type="Pfam" id="PF17653">
    <property type="entry name" value="DUF5522"/>
    <property type="match status" value="1"/>
</dbReference>
<dbReference type="PANTHER" id="PTHR21037:SF2">
    <property type="entry name" value="SIMILAR TO NOVEL PROTEIN"/>
    <property type="match status" value="1"/>
</dbReference>
<protein>
    <submittedName>
        <fullName evidence="2">Uncharacterized protein</fullName>
    </submittedName>
</protein>
<keyword evidence="3" id="KW-1185">Reference proteome</keyword>
<accession>A0ABD1INT5</accession>
<evidence type="ECO:0000313" key="3">
    <source>
        <dbReference type="Proteomes" id="UP001591681"/>
    </source>
</evidence>
<sequence length="164" mass="18271">MQATTQAKILRRSSLYIPAYNFTGYGFVRLGSLYQAQTRTSMEVGKGEKSSRFLCTTSHSQSPTSSGDSVEARKPPSDGKSSTDHAADAQLTPKDLEIHRLHVEACQDEKRQYVDPSTGYKVFTAFAHLRRGRCCGSACRHCPYGQVNVEDPAKKKHFNSLFYV</sequence>
<organism evidence="2 3">
    <name type="scientific">Coilia grayii</name>
    <name type="common">Gray's grenadier anchovy</name>
    <dbReference type="NCBI Taxonomy" id="363190"/>
    <lineage>
        <taxon>Eukaryota</taxon>
        <taxon>Metazoa</taxon>
        <taxon>Chordata</taxon>
        <taxon>Craniata</taxon>
        <taxon>Vertebrata</taxon>
        <taxon>Euteleostomi</taxon>
        <taxon>Actinopterygii</taxon>
        <taxon>Neopterygii</taxon>
        <taxon>Teleostei</taxon>
        <taxon>Clupei</taxon>
        <taxon>Clupeiformes</taxon>
        <taxon>Clupeoidei</taxon>
        <taxon>Engraulidae</taxon>
        <taxon>Coilinae</taxon>
        <taxon>Coilia</taxon>
    </lineage>
</organism>
<evidence type="ECO:0000256" key="1">
    <source>
        <dbReference type="SAM" id="MobiDB-lite"/>
    </source>
</evidence>
<dbReference type="AlphaFoldDB" id="A0ABD1INT5"/>
<dbReference type="EMBL" id="JBHFQA010000144">
    <property type="protein sequence ID" value="KAL2076664.1"/>
    <property type="molecule type" value="Genomic_DNA"/>
</dbReference>